<feature type="compositionally biased region" description="Basic and acidic residues" evidence="4">
    <location>
        <begin position="244"/>
        <end position="266"/>
    </location>
</feature>
<feature type="region of interest" description="Disordered" evidence="4">
    <location>
        <begin position="288"/>
        <end position="311"/>
    </location>
</feature>
<feature type="region of interest" description="Disordered" evidence="4">
    <location>
        <begin position="471"/>
        <end position="539"/>
    </location>
</feature>
<dbReference type="PROSITE" id="PS50082">
    <property type="entry name" value="WD_REPEATS_2"/>
    <property type="match status" value="1"/>
</dbReference>
<feature type="compositionally biased region" description="Basic and acidic residues" evidence="4">
    <location>
        <begin position="220"/>
        <end position="235"/>
    </location>
</feature>
<name>A0A8K9WNW8_ONCMY</name>
<feature type="region of interest" description="Disordered" evidence="4">
    <location>
        <begin position="220"/>
        <end position="272"/>
    </location>
</feature>
<organism evidence="5 6">
    <name type="scientific">Oncorhynchus mykiss</name>
    <name type="common">Rainbow trout</name>
    <name type="synonym">Salmo gairdneri</name>
    <dbReference type="NCBI Taxonomy" id="8022"/>
    <lineage>
        <taxon>Eukaryota</taxon>
        <taxon>Metazoa</taxon>
        <taxon>Chordata</taxon>
        <taxon>Craniata</taxon>
        <taxon>Vertebrata</taxon>
        <taxon>Euteleostomi</taxon>
        <taxon>Actinopterygii</taxon>
        <taxon>Neopterygii</taxon>
        <taxon>Teleostei</taxon>
        <taxon>Protacanthopterygii</taxon>
        <taxon>Salmoniformes</taxon>
        <taxon>Salmonidae</taxon>
        <taxon>Salmoninae</taxon>
        <taxon>Oncorhynchus</taxon>
    </lineage>
</organism>
<keyword evidence="1 3" id="KW-0853">WD repeat</keyword>
<protein>
    <recommendedName>
        <fullName evidence="7">Ddb1 and cul4 associated factor 6</fullName>
    </recommendedName>
</protein>
<dbReference type="GO" id="GO:0045944">
    <property type="term" value="P:positive regulation of transcription by RNA polymerase II"/>
    <property type="evidence" value="ECO:0007669"/>
    <property type="project" value="TreeGrafter"/>
</dbReference>
<dbReference type="InterPro" id="IPR001680">
    <property type="entry name" value="WD40_rpt"/>
</dbReference>
<evidence type="ECO:0000256" key="2">
    <source>
        <dbReference type="ARBA" id="ARBA00022737"/>
    </source>
</evidence>
<keyword evidence="2" id="KW-0677">Repeat</keyword>
<dbReference type="InterPro" id="IPR015943">
    <property type="entry name" value="WD40/YVTN_repeat-like_dom_sf"/>
</dbReference>
<dbReference type="GO" id="GO:0080008">
    <property type="term" value="C:Cul4-RING E3 ubiquitin ligase complex"/>
    <property type="evidence" value="ECO:0007669"/>
    <property type="project" value="TreeGrafter"/>
</dbReference>
<sequence length="746" mass="81770">MWSDDTNLVITNPYNRKVKATIRSGHRANIFSAKFMPQTSDQQIISCSGDGIIYYTHTEKSPDINRQCQFTCHYGTAYEIMTVPNDPYTFLSCGEDGTVRWFDLRTKTSCTKEDCKDDILINCRRAATSISISPLVPYYLAVGCSDSSVRIYDRRMLGTRATGNYMGRGTTGMCVRFVPAHLSNKSCRVTSLCYSGDGQEVLVSYSSDYVYLFDPNNDQARELKGPSEERREELRQPPVKRLRLRGDWSDTGPRARPESERERDGEQSPNVSLMQRMSDMLSRWFEEASEAQGSRGTTRPQTRPIGETLGQGSGWPVATLLSYTLYYAIISLSPSIFSFHSLSLSLSVCVCVFSLSGASEAVSAGASSVKVKTLSASASVTGTSSGSGAPSSSTGPGGSRASTAEPVLSLHYSTEGTTTSTIKLDFTDECRSAASHTDPLCEAGGASFSSTQGSTQAQATAQATSVGDCVTTTPLERNQGVGAEDTTGGCRREEPVGEEGHGGPGGQGVPTGPGGQGQPSRSHQDSDDSDDDPILIPSARYRGGQGQRFVLSILCITCACVCHRRSAAARIQELFRRRKERREMEESETQNIRRPSVKMVYKGHRNSRTMIKESCFWGNNFVMSGSDCGHIFIWDRHTGEHLMLLEADNHVVNCLQPHPYDPILASSGIDYDIKIWSPLEASPSFNRVLADEVITRNELMLEETRNTITVPASFMLRMLASLNHIRTDRLEGDRSEGSGQENEDDQ</sequence>
<proteinExistence type="predicted"/>
<gene>
    <name evidence="5" type="primary">LOC110520574</name>
</gene>
<dbReference type="SUPFAM" id="SSF50978">
    <property type="entry name" value="WD40 repeat-like"/>
    <property type="match status" value="1"/>
</dbReference>
<reference evidence="5" key="1">
    <citation type="submission" date="2020-07" db="EMBL/GenBank/DDBJ databases">
        <title>A long reads based de novo assembly of the rainbow trout Arlee double haploid line genome.</title>
        <authorList>
            <person name="Gao G."/>
            <person name="Palti Y."/>
        </authorList>
    </citation>
    <scope>NUCLEOTIDE SEQUENCE [LARGE SCALE GENOMIC DNA]</scope>
</reference>
<reference evidence="5" key="3">
    <citation type="submission" date="2025-09" db="UniProtKB">
        <authorList>
            <consortium name="Ensembl"/>
        </authorList>
    </citation>
    <scope>IDENTIFICATION</scope>
</reference>
<evidence type="ECO:0000256" key="1">
    <source>
        <dbReference type="ARBA" id="ARBA00022574"/>
    </source>
</evidence>
<reference evidence="5" key="2">
    <citation type="submission" date="2025-08" db="UniProtKB">
        <authorList>
            <consortium name="Ensembl"/>
        </authorList>
    </citation>
    <scope>IDENTIFICATION</scope>
</reference>
<evidence type="ECO:0000256" key="3">
    <source>
        <dbReference type="PROSITE-ProRule" id="PRU00221"/>
    </source>
</evidence>
<dbReference type="SMART" id="SM00320">
    <property type="entry name" value="WD40"/>
    <property type="match status" value="6"/>
</dbReference>
<dbReference type="PANTHER" id="PTHR15574:SF39">
    <property type="entry name" value="DDB1- AND CUL4-ASSOCIATED FACTOR 6"/>
    <property type="match status" value="1"/>
</dbReference>
<dbReference type="InterPro" id="IPR036322">
    <property type="entry name" value="WD40_repeat_dom_sf"/>
</dbReference>
<dbReference type="FunFam" id="2.130.10.10:FF:000045">
    <property type="entry name" value="DDB1- and CUL4-associated factor 6 isoform X2"/>
    <property type="match status" value="1"/>
</dbReference>
<evidence type="ECO:0000256" key="4">
    <source>
        <dbReference type="SAM" id="MobiDB-lite"/>
    </source>
</evidence>
<dbReference type="Ensembl" id="ENSOMYT00000136663.1">
    <property type="protein sequence ID" value="ENSOMYP00000113764.1"/>
    <property type="gene ID" value="ENSOMYG00000021145.2"/>
</dbReference>
<keyword evidence="6" id="KW-1185">Reference proteome</keyword>
<dbReference type="PROSITE" id="PS50096">
    <property type="entry name" value="IQ"/>
    <property type="match status" value="1"/>
</dbReference>
<dbReference type="PANTHER" id="PTHR15574">
    <property type="entry name" value="WD REPEAT DOMAIN-CONTAINING FAMILY"/>
    <property type="match status" value="1"/>
</dbReference>
<feature type="repeat" description="WD" evidence="3">
    <location>
        <begin position="645"/>
        <end position="677"/>
    </location>
</feature>
<dbReference type="Gene3D" id="2.130.10.10">
    <property type="entry name" value="YVTN repeat-like/Quinoprotein amine dehydrogenase"/>
    <property type="match status" value="2"/>
</dbReference>
<feature type="compositionally biased region" description="Gly residues" evidence="4">
    <location>
        <begin position="502"/>
        <end position="517"/>
    </location>
</feature>
<accession>A0A8K9WNW8</accession>
<dbReference type="Proteomes" id="UP000694395">
    <property type="component" value="Chromosome 3"/>
</dbReference>
<feature type="region of interest" description="Disordered" evidence="4">
    <location>
        <begin position="379"/>
        <end position="403"/>
    </location>
</feature>
<dbReference type="InterPro" id="IPR045151">
    <property type="entry name" value="DCAF8"/>
</dbReference>
<evidence type="ECO:0000313" key="6">
    <source>
        <dbReference type="Proteomes" id="UP000694395"/>
    </source>
</evidence>
<dbReference type="GeneTree" id="ENSGT00950000182900"/>
<feature type="compositionally biased region" description="Polar residues" evidence="4">
    <location>
        <begin position="291"/>
        <end position="301"/>
    </location>
</feature>
<dbReference type="Pfam" id="PF00400">
    <property type="entry name" value="WD40"/>
    <property type="match status" value="2"/>
</dbReference>
<evidence type="ECO:0008006" key="7">
    <source>
        <dbReference type="Google" id="ProtNLM"/>
    </source>
</evidence>
<dbReference type="AlphaFoldDB" id="A0A8K9WNW8"/>
<evidence type="ECO:0000313" key="5">
    <source>
        <dbReference type="Ensembl" id="ENSOMYP00000113764.1"/>
    </source>
</evidence>
<feature type="compositionally biased region" description="Basic and acidic residues" evidence="4">
    <location>
        <begin position="490"/>
        <end position="501"/>
    </location>
</feature>
<dbReference type="GO" id="GO:0005737">
    <property type="term" value="C:cytoplasm"/>
    <property type="evidence" value="ECO:0007669"/>
    <property type="project" value="TreeGrafter"/>
</dbReference>